<dbReference type="Gene3D" id="3.40.50.720">
    <property type="entry name" value="NAD(P)-binding Rossmann-like Domain"/>
    <property type="match status" value="1"/>
</dbReference>
<feature type="region of interest" description="Disordered" evidence="1">
    <location>
        <begin position="177"/>
        <end position="196"/>
    </location>
</feature>
<dbReference type="EMBL" id="QPFP01000102">
    <property type="protein sequence ID" value="TEB21839.1"/>
    <property type="molecule type" value="Genomic_DNA"/>
</dbReference>
<dbReference type="GO" id="GO:0016651">
    <property type="term" value="F:oxidoreductase activity, acting on NAD(P)H"/>
    <property type="evidence" value="ECO:0007669"/>
    <property type="project" value="InterPro"/>
</dbReference>
<evidence type="ECO:0000256" key="1">
    <source>
        <dbReference type="SAM" id="MobiDB-lite"/>
    </source>
</evidence>
<protein>
    <recommendedName>
        <fullName evidence="2">Alcohol dehydrogenase-like C-terminal domain-containing protein</fullName>
    </recommendedName>
</protein>
<dbReference type="SUPFAM" id="SSF51735">
    <property type="entry name" value="NAD(P)-binding Rossmann-fold domains"/>
    <property type="match status" value="1"/>
</dbReference>
<dbReference type="OrthoDB" id="3233595at2759"/>
<dbReference type="InterPro" id="IPR013149">
    <property type="entry name" value="ADH-like_C"/>
</dbReference>
<evidence type="ECO:0000313" key="4">
    <source>
        <dbReference type="Proteomes" id="UP000298030"/>
    </source>
</evidence>
<proteinExistence type="predicted"/>
<dbReference type="PANTHER" id="PTHR45348:SF2">
    <property type="entry name" value="ZINC-TYPE ALCOHOL DEHYDROGENASE-LIKE PROTEIN C2E1P3.01"/>
    <property type="match status" value="1"/>
</dbReference>
<reference evidence="3 4" key="1">
    <citation type="journal article" date="2019" name="Nat. Ecol. Evol.">
        <title>Megaphylogeny resolves global patterns of mushroom evolution.</title>
        <authorList>
            <person name="Varga T."/>
            <person name="Krizsan K."/>
            <person name="Foldi C."/>
            <person name="Dima B."/>
            <person name="Sanchez-Garcia M."/>
            <person name="Sanchez-Ramirez S."/>
            <person name="Szollosi G.J."/>
            <person name="Szarkandi J.G."/>
            <person name="Papp V."/>
            <person name="Albert L."/>
            <person name="Andreopoulos W."/>
            <person name="Angelini C."/>
            <person name="Antonin V."/>
            <person name="Barry K.W."/>
            <person name="Bougher N.L."/>
            <person name="Buchanan P."/>
            <person name="Buyck B."/>
            <person name="Bense V."/>
            <person name="Catcheside P."/>
            <person name="Chovatia M."/>
            <person name="Cooper J."/>
            <person name="Damon W."/>
            <person name="Desjardin D."/>
            <person name="Finy P."/>
            <person name="Geml J."/>
            <person name="Haridas S."/>
            <person name="Hughes K."/>
            <person name="Justo A."/>
            <person name="Karasinski D."/>
            <person name="Kautmanova I."/>
            <person name="Kiss B."/>
            <person name="Kocsube S."/>
            <person name="Kotiranta H."/>
            <person name="LaButti K.M."/>
            <person name="Lechner B.E."/>
            <person name="Liimatainen K."/>
            <person name="Lipzen A."/>
            <person name="Lukacs Z."/>
            <person name="Mihaltcheva S."/>
            <person name="Morgado L.N."/>
            <person name="Niskanen T."/>
            <person name="Noordeloos M.E."/>
            <person name="Ohm R.A."/>
            <person name="Ortiz-Santana B."/>
            <person name="Ovrebo C."/>
            <person name="Racz N."/>
            <person name="Riley R."/>
            <person name="Savchenko A."/>
            <person name="Shiryaev A."/>
            <person name="Soop K."/>
            <person name="Spirin V."/>
            <person name="Szebenyi C."/>
            <person name="Tomsovsky M."/>
            <person name="Tulloss R.E."/>
            <person name="Uehling J."/>
            <person name="Grigoriev I.V."/>
            <person name="Vagvolgyi C."/>
            <person name="Papp T."/>
            <person name="Martin F.M."/>
            <person name="Miettinen O."/>
            <person name="Hibbett D.S."/>
            <person name="Nagy L.G."/>
        </authorList>
    </citation>
    <scope>NUCLEOTIDE SEQUENCE [LARGE SCALE GENOMIC DNA]</scope>
    <source>
        <strain evidence="3 4">FP101781</strain>
    </source>
</reference>
<name>A0A4Y7SKQ4_COPMI</name>
<sequence length="196" mass="21642">MRRAARCVHLKDPLVISGWQLLGIILAVQFARLSGFSYVVTSASLKHAEYLKSLGATHIIDQNLTVDEFRQELATIEGLPPLAYAFDAIGESNSSFLLAVAALCVAGTVVTVRPTLEYSTPEGLVLCRFSARKRIPTSNTLYRVLWPDVTRLLETKALVVRRPFPASLNGLRKEPTAAFRSPRSPSRWAFGDSSWP</sequence>
<evidence type="ECO:0000259" key="2">
    <source>
        <dbReference type="Pfam" id="PF00107"/>
    </source>
</evidence>
<dbReference type="AlphaFoldDB" id="A0A4Y7SKQ4"/>
<dbReference type="InterPro" id="IPR047122">
    <property type="entry name" value="Trans-enoyl_RdTase-like"/>
</dbReference>
<keyword evidence="4" id="KW-1185">Reference proteome</keyword>
<gene>
    <name evidence="3" type="ORF">FA13DRAFT_1741571</name>
</gene>
<evidence type="ECO:0000313" key="3">
    <source>
        <dbReference type="EMBL" id="TEB21839.1"/>
    </source>
</evidence>
<feature type="domain" description="Alcohol dehydrogenase-like C-terminal" evidence="2">
    <location>
        <begin position="26"/>
        <end position="112"/>
    </location>
</feature>
<comment type="caution">
    <text evidence="3">The sequence shown here is derived from an EMBL/GenBank/DDBJ whole genome shotgun (WGS) entry which is preliminary data.</text>
</comment>
<dbReference type="STRING" id="71717.A0A4Y7SKQ4"/>
<dbReference type="PANTHER" id="PTHR45348">
    <property type="entry name" value="HYPOTHETICAL OXIDOREDUCTASE (EUROFUNG)"/>
    <property type="match status" value="1"/>
</dbReference>
<organism evidence="3 4">
    <name type="scientific">Coprinellus micaceus</name>
    <name type="common">Glistening ink-cap mushroom</name>
    <name type="synonym">Coprinus micaceus</name>
    <dbReference type="NCBI Taxonomy" id="71717"/>
    <lineage>
        <taxon>Eukaryota</taxon>
        <taxon>Fungi</taxon>
        <taxon>Dikarya</taxon>
        <taxon>Basidiomycota</taxon>
        <taxon>Agaricomycotina</taxon>
        <taxon>Agaricomycetes</taxon>
        <taxon>Agaricomycetidae</taxon>
        <taxon>Agaricales</taxon>
        <taxon>Agaricineae</taxon>
        <taxon>Psathyrellaceae</taxon>
        <taxon>Coprinellus</taxon>
    </lineage>
</organism>
<dbReference type="InterPro" id="IPR036291">
    <property type="entry name" value="NAD(P)-bd_dom_sf"/>
</dbReference>
<dbReference type="Pfam" id="PF00107">
    <property type="entry name" value="ADH_zinc_N"/>
    <property type="match status" value="1"/>
</dbReference>
<accession>A0A4Y7SKQ4</accession>
<dbReference type="Proteomes" id="UP000298030">
    <property type="component" value="Unassembled WGS sequence"/>
</dbReference>